<evidence type="ECO:0000256" key="2">
    <source>
        <dbReference type="ARBA" id="ARBA00004966"/>
    </source>
</evidence>
<dbReference type="PANTHER" id="PTHR11877:SF14">
    <property type="entry name" value="CHALCONE SYNTHASE"/>
    <property type="match status" value="1"/>
</dbReference>
<dbReference type="Pfam" id="PF02797">
    <property type="entry name" value="Chal_sti_synt_C"/>
    <property type="match status" value="1"/>
</dbReference>
<dbReference type="Proteomes" id="UP001140949">
    <property type="component" value="Unassembled WGS sequence"/>
</dbReference>
<keyword evidence="7 9" id="KW-0012">Acyltransferase</keyword>
<dbReference type="SUPFAM" id="SSF53901">
    <property type="entry name" value="Thiolase-like"/>
    <property type="match status" value="2"/>
</dbReference>
<dbReference type="EMBL" id="JANAVB010018198">
    <property type="protein sequence ID" value="KAJ6829742.1"/>
    <property type="molecule type" value="Genomic_DNA"/>
</dbReference>
<evidence type="ECO:0000256" key="3">
    <source>
        <dbReference type="ARBA" id="ARBA00005531"/>
    </source>
</evidence>
<dbReference type="PIRSF" id="PIRSF000451">
    <property type="entry name" value="PKS_III"/>
    <property type="match status" value="1"/>
</dbReference>
<comment type="function">
    <text evidence="1">The primary product of this enzyme is 4,2',4',6'-tetrahydroxychalcone (also termed naringenin-chalcone or chalcone) which can under specific conditions spontaneously isomerize into naringenin.</text>
</comment>
<evidence type="ECO:0000256" key="9">
    <source>
        <dbReference type="RuleBase" id="RU003633"/>
    </source>
</evidence>
<dbReference type="InterPro" id="IPR011141">
    <property type="entry name" value="Polyketide_synthase_type-III"/>
</dbReference>
<feature type="domain" description="Chalcone/stilbene synthase N-terminal" evidence="10">
    <location>
        <begin position="11"/>
        <end position="229"/>
    </location>
</feature>
<dbReference type="EC" id="2.3.1.74" evidence="4"/>
<dbReference type="EMBL" id="JANAVB010026264">
    <property type="protein sequence ID" value="KAJ6819285.1"/>
    <property type="molecule type" value="Genomic_DNA"/>
</dbReference>
<keyword evidence="17" id="KW-1185">Reference proteome</keyword>
<evidence type="ECO:0000256" key="8">
    <source>
        <dbReference type="PIRSR" id="PIRSR000451-1"/>
    </source>
</evidence>
<sequence>MGSLMEMPYEQERSFGRAAVLALGTANPPYYMEQSELPDEYFKRTNNEHMTDVKRKFTRICDSSKINKRHSYLMPETVKEFPSLCSYDANTLDIRQEMMDIQMPDLGAKAAVEAIKEWGRPLSDITHLIFCNSGGASMPGADYDVVNILGLPLSTKRFMLHQQGCFGGGSVLRLAKDLAENNRGARVLVICCELISIAFRGPSKDHVENLVVQALFGDGASAAVVGADPQLGIEREIFEIVCAWQNILPGSDGAIVGKLREAGLMIALHPLVPYYITENVEKLVAEALRPLGITDWNDVFWVVHPGGRAILDEVQKKLRLKEDKFAATREVLRDYGNMSSASVMFVMDVMRKRSKEKGMSTAGEGLEWGLLFGFGPGITVETVLLRCAHN</sequence>
<dbReference type="EMBL" id="JANAVB010022531">
    <property type="protein sequence ID" value="KAJ6824156.1"/>
    <property type="molecule type" value="Genomic_DNA"/>
</dbReference>
<dbReference type="EMBL" id="JANAVB010019526">
    <property type="protein sequence ID" value="KAJ6828283.1"/>
    <property type="molecule type" value="Genomic_DNA"/>
</dbReference>
<comment type="similarity">
    <text evidence="3 9">Belongs to the thiolase-like superfamily. Chalcone/stilbene synthases family.</text>
</comment>
<feature type="active site" description="Acyl-thioester intermediate" evidence="8">
    <location>
        <position position="165"/>
    </location>
</feature>
<accession>A0AAX6GID2</accession>
<evidence type="ECO:0000259" key="11">
    <source>
        <dbReference type="Pfam" id="PF02797"/>
    </source>
</evidence>
<dbReference type="GO" id="GO:0009813">
    <property type="term" value="P:flavonoid biosynthetic process"/>
    <property type="evidence" value="ECO:0007669"/>
    <property type="project" value="UniProtKB-KW"/>
</dbReference>
<dbReference type="Gene3D" id="3.40.47.10">
    <property type="match status" value="2"/>
</dbReference>
<evidence type="ECO:0000313" key="17">
    <source>
        <dbReference type="Proteomes" id="UP001140949"/>
    </source>
</evidence>
<keyword evidence="5 9" id="KW-0808">Transferase</keyword>
<name>A0AAX6GID2_IRIPA</name>
<reference evidence="15" key="1">
    <citation type="journal article" date="2023" name="GigaByte">
        <title>Genome assembly of the bearded iris, Iris pallida Lam.</title>
        <authorList>
            <person name="Bruccoleri R.E."/>
            <person name="Oakeley E.J."/>
            <person name="Faust A.M.E."/>
            <person name="Altorfer M."/>
            <person name="Dessus-Babus S."/>
            <person name="Burckhardt D."/>
            <person name="Oertli M."/>
            <person name="Naumann U."/>
            <person name="Petersen F."/>
            <person name="Wong J."/>
        </authorList>
    </citation>
    <scope>NUCLEOTIDE SEQUENCE</scope>
    <source>
        <strain evidence="15">GSM-AAB239-AS_SAM_17_03QT</strain>
    </source>
</reference>
<dbReference type="GO" id="GO:0016210">
    <property type="term" value="F:naringenin-chalcone synthase activity"/>
    <property type="evidence" value="ECO:0007669"/>
    <property type="project" value="UniProtKB-EC"/>
</dbReference>
<dbReference type="AlphaFoldDB" id="A0AAX6GID2"/>
<evidence type="ECO:0000259" key="10">
    <source>
        <dbReference type="Pfam" id="PF00195"/>
    </source>
</evidence>
<evidence type="ECO:0000313" key="12">
    <source>
        <dbReference type="EMBL" id="KAJ6819285.1"/>
    </source>
</evidence>
<evidence type="ECO:0000256" key="7">
    <source>
        <dbReference type="ARBA" id="ARBA00023315"/>
    </source>
</evidence>
<dbReference type="CDD" id="cd00831">
    <property type="entry name" value="CHS_like"/>
    <property type="match status" value="1"/>
</dbReference>
<comment type="pathway">
    <text evidence="2">Secondary metabolite biosynthesis; flavonoid biosynthesis.</text>
</comment>
<dbReference type="InterPro" id="IPR012328">
    <property type="entry name" value="Chalcone/stilbene_synt_C"/>
</dbReference>
<protein>
    <recommendedName>
        <fullName evidence="4">chalcone synthase</fullName>
        <ecNumber evidence="4">2.3.1.74</ecNumber>
    </recommendedName>
</protein>
<evidence type="ECO:0000313" key="15">
    <source>
        <dbReference type="EMBL" id="KAJ6828283.1"/>
    </source>
</evidence>
<dbReference type="InterPro" id="IPR018088">
    <property type="entry name" value="Chalcone/stilbene_synthase_AS"/>
</dbReference>
<evidence type="ECO:0000256" key="1">
    <source>
        <dbReference type="ARBA" id="ARBA00002969"/>
    </source>
</evidence>
<dbReference type="PROSITE" id="PS00441">
    <property type="entry name" value="CHALCONE_SYNTH"/>
    <property type="match status" value="1"/>
</dbReference>
<evidence type="ECO:0000256" key="4">
    <source>
        <dbReference type="ARBA" id="ARBA00012975"/>
    </source>
</evidence>
<feature type="domain" description="Chalcone/stilbene synthase C-terminal" evidence="11">
    <location>
        <begin position="239"/>
        <end position="387"/>
    </location>
</feature>
<evidence type="ECO:0000256" key="5">
    <source>
        <dbReference type="ARBA" id="ARBA00022679"/>
    </source>
</evidence>
<dbReference type="FunFam" id="3.40.47.10:FF:000014">
    <property type="entry name" value="Chalcone synthase 1"/>
    <property type="match status" value="1"/>
</dbReference>
<dbReference type="InterPro" id="IPR016039">
    <property type="entry name" value="Thiolase-like"/>
</dbReference>
<dbReference type="GO" id="GO:0030639">
    <property type="term" value="P:polyketide biosynthetic process"/>
    <property type="evidence" value="ECO:0007669"/>
    <property type="project" value="TreeGrafter"/>
</dbReference>
<evidence type="ECO:0000256" key="6">
    <source>
        <dbReference type="ARBA" id="ARBA00023241"/>
    </source>
</evidence>
<keyword evidence="6" id="KW-0284">Flavonoid biosynthesis</keyword>
<evidence type="ECO:0000313" key="14">
    <source>
        <dbReference type="EMBL" id="KAJ6824156.1"/>
    </source>
</evidence>
<evidence type="ECO:0000313" key="13">
    <source>
        <dbReference type="EMBL" id="KAJ6819895.1"/>
    </source>
</evidence>
<dbReference type="PANTHER" id="PTHR11877">
    <property type="entry name" value="HYDROXYMETHYLGLUTARYL-COA SYNTHASE"/>
    <property type="match status" value="1"/>
</dbReference>
<gene>
    <name evidence="14" type="ORF">M6B38_127225</name>
    <name evidence="16" type="ORF">M6B38_356375</name>
    <name evidence="15" type="ORF">M6B38_363590</name>
    <name evidence="13" type="ORF">M6B38_401785</name>
    <name evidence="12" type="ORF">M6B38_403470</name>
</gene>
<reference evidence="15" key="2">
    <citation type="submission" date="2023-04" db="EMBL/GenBank/DDBJ databases">
        <authorList>
            <person name="Bruccoleri R.E."/>
            <person name="Oakeley E.J."/>
            <person name="Faust A.-M."/>
            <person name="Dessus-Babus S."/>
            <person name="Altorfer M."/>
            <person name="Burckhardt D."/>
            <person name="Oertli M."/>
            <person name="Naumann U."/>
            <person name="Petersen F."/>
            <person name="Wong J."/>
        </authorList>
    </citation>
    <scope>NUCLEOTIDE SEQUENCE</scope>
    <source>
        <strain evidence="15">GSM-AAB239-AS_SAM_17_03QT</strain>
        <tissue evidence="15">Leaf</tissue>
    </source>
</reference>
<dbReference type="Pfam" id="PF00195">
    <property type="entry name" value="Chal_sti_synt_N"/>
    <property type="match status" value="1"/>
</dbReference>
<dbReference type="InterPro" id="IPR001099">
    <property type="entry name" value="Chalcone/stilbene_synt_N"/>
</dbReference>
<dbReference type="FunFam" id="3.40.47.10:FF:000025">
    <property type="entry name" value="Chalcone synthase 2"/>
    <property type="match status" value="1"/>
</dbReference>
<evidence type="ECO:0000313" key="16">
    <source>
        <dbReference type="EMBL" id="KAJ6829742.1"/>
    </source>
</evidence>
<organism evidence="15 17">
    <name type="scientific">Iris pallida</name>
    <name type="common">Sweet iris</name>
    <dbReference type="NCBI Taxonomy" id="29817"/>
    <lineage>
        <taxon>Eukaryota</taxon>
        <taxon>Viridiplantae</taxon>
        <taxon>Streptophyta</taxon>
        <taxon>Embryophyta</taxon>
        <taxon>Tracheophyta</taxon>
        <taxon>Spermatophyta</taxon>
        <taxon>Magnoliopsida</taxon>
        <taxon>Liliopsida</taxon>
        <taxon>Asparagales</taxon>
        <taxon>Iridaceae</taxon>
        <taxon>Iridoideae</taxon>
        <taxon>Irideae</taxon>
        <taxon>Iris</taxon>
    </lineage>
</organism>
<dbReference type="EMBL" id="JANAVB010025946">
    <property type="protein sequence ID" value="KAJ6819895.1"/>
    <property type="molecule type" value="Genomic_DNA"/>
</dbReference>
<comment type="caution">
    <text evidence="15">The sequence shown here is derived from an EMBL/GenBank/DDBJ whole genome shotgun (WGS) entry which is preliminary data.</text>
</comment>
<proteinExistence type="inferred from homology"/>